<evidence type="ECO:0000313" key="3">
    <source>
        <dbReference type="Proteomes" id="UP000001542"/>
    </source>
</evidence>
<proteinExistence type="inferred from homology"/>
<dbReference type="VEuPathDB" id="TrichDB:TVAG_375680"/>
<dbReference type="STRING" id="5722.A2FY45"/>
<evidence type="ECO:0000256" key="1">
    <source>
        <dbReference type="ARBA" id="ARBA00006865"/>
    </source>
</evidence>
<gene>
    <name evidence="2" type="ORF">TVAG_375690</name>
</gene>
<dbReference type="AlphaFoldDB" id="A2FY45"/>
<evidence type="ECO:0000313" key="2">
    <source>
        <dbReference type="EMBL" id="EAX90178.1"/>
    </source>
</evidence>
<dbReference type="PANTHER" id="PTHR10963">
    <property type="entry name" value="GLYCOSYL HYDROLASE-RELATED"/>
    <property type="match status" value="1"/>
</dbReference>
<dbReference type="EMBL" id="DS114130">
    <property type="protein sequence ID" value="EAX90178.1"/>
    <property type="molecule type" value="Genomic_DNA"/>
</dbReference>
<dbReference type="InParanoid" id="A2FY45"/>
<dbReference type="KEGG" id="tva:4747859"/>
<comment type="similarity">
    <text evidence="1">Belongs to the glycosyl hydrolase 16 family.</text>
</comment>
<dbReference type="RefSeq" id="XP_001303108.1">
    <property type="nucleotide sequence ID" value="XM_001303107.1"/>
</dbReference>
<reference evidence="2" key="1">
    <citation type="submission" date="2006-10" db="EMBL/GenBank/DDBJ databases">
        <authorList>
            <person name="Amadeo P."/>
            <person name="Zhao Q."/>
            <person name="Wortman J."/>
            <person name="Fraser-Liggett C."/>
            <person name="Carlton J."/>
        </authorList>
    </citation>
    <scope>NUCLEOTIDE SEQUENCE</scope>
    <source>
        <strain evidence="2">G3</strain>
    </source>
</reference>
<protein>
    <submittedName>
        <fullName evidence="2">Uncharacterized protein</fullName>
    </submittedName>
</protein>
<dbReference type="SUPFAM" id="SSF49899">
    <property type="entry name" value="Concanavalin A-like lectins/glucanases"/>
    <property type="match status" value="1"/>
</dbReference>
<dbReference type="VEuPathDB" id="TrichDB:TVAGG3_0645680"/>
<keyword evidence="3" id="KW-1185">Reference proteome</keyword>
<name>A2FY45_TRIV3</name>
<organism evidence="2 3">
    <name type="scientific">Trichomonas vaginalis (strain ATCC PRA-98 / G3)</name>
    <dbReference type="NCBI Taxonomy" id="412133"/>
    <lineage>
        <taxon>Eukaryota</taxon>
        <taxon>Metamonada</taxon>
        <taxon>Parabasalia</taxon>
        <taxon>Trichomonadida</taxon>
        <taxon>Trichomonadidae</taxon>
        <taxon>Trichomonas</taxon>
    </lineage>
</organism>
<dbReference type="InterPro" id="IPR013320">
    <property type="entry name" value="ConA-like_dom_sf"/>
</dbReference>
<sequence>MVPLSELVWIPVSTYWKRNDDRWDEKYHLWRMDWDEDSIKLFLDGELCTAVNLSRIVNQGEWSLVSNPFKHPHYMIVNLALGGASGGEIDDSSFPVRYYIDSIRIYQQERYLSN</sequence>
<dbReference type="Proteomes" id="UP000001542">
    <property type="component" value="Unassembled WGS sequence"/>
</dbReference>
<dbReference type="InterPro" id="IPR050546">
    <property type="entry name" value="Glycosyl_Hydrlase_16"/>
</dbReference>
<accession>A2FY45</accession>
<dbReference type="Gene3D" id="2.60.120.200">
    <property type="match status" value="1"/>
</dbReference>
<reference evidence="2" key="2">
    <citation type="journal article" date="2007" name="Science">
        <title>Draft genome sequence of the sexually transmitted pathogen Trichomonas vaginalis.</title>
        <authorList>
            <person name="Carlton J.M."/>
            <person name="Hirt R.P."/>
            <person name="Silva J.C."/>
            <person name="Delcher A.L."/>
            <person name="Schatz M."/>
            <person name="Zhao Q."/>
            <person name="Wortman J.R."/>
            <person name="Bidwell S.L."/>
            <person name="Alsmark U.C.M."/>
            <person name="Besteiro S."/>
            <person name="Sicheritz-Ponten T."/>
            <person name="Noel C.J."/>
            <person name="Dacks J.B."/>
            <person name="Foster P.G."/>
            <person name="Simillion C."/>
            <person name="Van de Peer Y."/>
            <person name="Miranda-Saavedra D."/>
            <person name="Barton G.J."/>
            <person name="Westrop G.D."/>
            <person name="Mueller S."/>
            <person name="Dessi D."/>
            <person name="Fiori P.L."/>
            <person name="Ren Q."/>
            <person name="Paulsen I."/>
            <person name="Zhang H."/>
            <person name="Bastida-Corcuera F.D."/>
            <person name="Simoes-Barbosa A."/>
            <person name="Brown M.T."/>
            <person name="Hayes R.D."/>
            <person name="Mukherjee M."/>
            <person name="Okumura C.Y."/>
            <person name="Schneider R."/>
            <person name="Smith A.J."/>
            <person name="Vanacova S."/>
            <person name="Villalvazo M."/>
            <person name="Haas B.J."/>
            <person name="Pertea M."/>
            <person name="Feldblyum T.V."/>
            <person name="Utterback T.R."/>
            <person name="Shu C.L."/>
            <person name="Osoegawa K."/>
            <person name="de Jong P.J."/>
            <person name="Hrdy I."/>
            <person name="Horvathova L."/>
            <person name="Zubacova Z."/>
            <person name="Dolezal P."/>
            <person name="Malik S.B."/>
            <person name="Logsdon J.M. Jr."/>
            <person name="Henze K."/>
            <person name="Gupta A."/>
            <person name="Wang C.C."/>
            <person name="Dunne R.L."/>
            <person name="Upcroft J.A."/>
            <person name="Upcroft P."/>
            <person name="White O."/>
            <person name="Salzberg S.L."/>
            <person name="Tang P."/>
            <person name="Chiu C.-H."/>
            <person name="Lee Y.-S."/>
            <person name="Embley T.M."/>
            <person name="Coombs G.H."/>
            <person name="Mottram J.C."/>
            <person name="Tachezy J."/>
            <person name="Fraser-Liggett C.M."/>
            <person name="Johnson P.J."/>
        </authorList>
    </citation>
    <scope>NUCLEOTIDE SEQUENCE [LARGE SCALE GENOMIC DNA]</scope>
    <source>
        <strain evidence="2">G3</strain>
    </source>
</reference>
<dbReference type="PANTHER" id="PTHR10963:SF55">
    <property type="entry name" value="GLYCOSIDE HYDROLASE FAMILY 16 PROTEIN"/>
    <property type="match status" value="1"/>
</dbReference>
<dbReference type="GO" id="GO:0005576">
    <property type="term" value="C:extracellular region"/>
    <property type="evidence" value="ECO:0000318"/>
    <property type="project" value="GO_Central"/>
</dbReference>
<dbReference type="OrthoDB" id="419959at2759"/>